<dbReference type="AlphaFoldDB" id="A0A7Y9S2U4"/>
<dbReference type="Gene3D" id="3.40.50.150">
    <property type="entry name" value="Vaccinia Virus protein VP39"/>
    <property type="match status" value="1"/>
</dbReference>
<gene>
    <name evidence="6" type="ORF">BJ980_002001</name>
</gene>
<evidence type="ECO:0000313" key="6">
    <source>
        <dbReference type="EMBL" id="NYG59078.1"/>
    </source>
</evidence>
<dbReference type="Pfam" id="PF02353">
    <property type="entry name" value="CMAS"/>
    <property type="match status" value="1"/>
</dbReference>
<dbReference type="InterPro" id="IPR003333">
    <property type="entry name" value="CMAS"/>
</dbReference>
<keyword evidence="4" id="KW-0949">S-adenosyl-L-methionine</keyword>
<comment type="caution">
    <text evidence="6">The sequence shown here is derived from an EMBL/GenBank/DDBJ whole genome shotgun (WGS) entry which is preliminary data.</text>
</comment>
<keyword evidence="7" id="KW-1185">Reference proteome</keyword>
<sequence>MTIADSTRPSATDGWPGLYDVPSGPRARIAAGVSRRLLRTIADRLGVVVAQPGEPHAPGVPTLVLRRPEEFFRRVGDDGLIGFGEAWMTQAWDSPDLHLLLDTMAREMATLVPEPLQRLRRFWAAQMPHLHRNSADQTRDNISAHYDLSNDLFAEFLDPTMSYSSGLFTCDVDAHSDHWTAGVPTSDDLEQAQIRKIDRLLDQAGVTAGSRVLEIGTGWGELAIRAAARGATVHSVTLSSEQLALANERIALAGFSEAVEVSLLDYRAVSGSYDAVVSVEMIEAVGEEFWPTYFEKIDSLLAPGGRVAIQAITMPHDRMLATRGGFTWINKYIFPGGFLPSVEAIEQVTSEHTSLRVVDRLAFGQHYAETLRQWDHAFQAASERTRELGFDEVFERMWHFYLVYSQAGFSSGYLDVQQVTLARSDEPTSGAGR</sequence>
<keyword evidence="5" id="KW-0443">Lipid metabolism</keyword>
<dbReference type="GO" id="GO:0032259">
    <property type="term" value="P:methylation"/>
    <property type="evidence" value="ECO:0007669"/>
    <property type="project" value="UniProtKB-KW"/>
</dbReference>
<evidence type="ECO:0000313" key="7">
    <source>
        <dbReference type="Proteomes" id="UP000540656"/>
    </source>
</evidence>
<evidence type="ECO:0000256" key="1">
    <source>
        <dbReference type="ARBA" id="ARBA00010815"/>
    </source>
</evidence>
<organism evidence="6 7">
    <name type="scientific">Nocardioides daedukensis</name>
    <dbReference type="NCBI Taxonomy" id="634462"/>
    <lineage>
        <taxon>Bacteria</taxon>
        <taxon>Bacillati</taxon>
        <taxon>Actinomycetota</taxon>
        <taxon>Actinomycetes</taxon>
        <taxon>Propionibacteriales</taxon>
        <taxon>Nocardioidaceae</taxon>
        <taxon>Nocardioides</taxon>
    </lineage>
</organism>
<keyword evidence="2 6" id="KW-0489">Methyltransferase</keyword>
<keyword evidence="3 6" id="KW-0808">Transferase</keyword>
<dbReference type="SUPFAM" id="SSF53335">
    <property type="entry name" value="S-adenosyl-L-methionine-dependent methyltransferases"/>
    <property type="match status" value="1"/>
</dbReference>
<evidence type="ECO:0000256" key="4">
    <source>
        <dbReference type="ARBA" id="ARBA00022691"/>
    </source>
</evidence>
<reference evidence="6 7" key="1">
    <citation type="submission" date="2020-07" db="EMBL/GenBank/DDBJ databases">
        <title>Sequencing the genomes of 1000 actinobacteria strains.</title>
        <authorList>
            <person name="Klenk H.-P."/>
        </authorList>
    </citation>
    <scope>NUCLEOTIDE SEQUENCE [LARGE SCALE GENOMIC DNA]</scope>
    <source>
        <strain evidence="6 7">DSM 23819</strain>
    </source>
</reference>
<comment type="similarity">
    <text evidence="1">Belongs to the CFA/CMAS family.</text>
</comment>
<evidence type="ECO:0000256" key="3">
    <source>
        <dbReference type="ARBA" id="ARBA00022679"/>
    </source>
</evidence>
<dbReference type="CDD" id="cd02440">
    <property type="entry name" value="AdoMet_MTases"/>
    <property type="match status" value="1"/>
</dbReference>
<dbReference type="GO" id="GO:0008610">
    <property type="term" value="P:lipid biosynthetic process"/>
    <property type="evidence" value="ECO:0007669"/>
    <property type="project" value="InterPro"/>
</dbReference>
<dbReference type="Proteomes" id="UP000540656">
    <property type="component" value="Unassembled WGS sequence"/>
</dbReference>
<evidence type="ECO:0000256" key="2">
    <source>
        <dbReference type="ARBA" id="ARBA00022603"/>
    </source>
</evidence>
<dbReference type="GO" id="GO:0008825">
    <property type="term" value="F:cyclopropane-fatty-acyl-phospholipid synthase activity"/>
    <property type="evidence" value="ECO:0007669"/>
    <property type="project" value="UniProtKB-EC"/>
</dbReference>
<dbReference type="PIRSF" id="PIRSF003085">
    <property type="entry name" value="CMAS"/>
    <property type="match status" value="1"/>
</dbReference>
<dbReference type="PANTHER" id="PTHR43667">
    <property type="entry name" value="CYCLOPROPANE-FATTY-ACYL-PHOSPHOLIPID SYNTHASE"/>
    <property type="match status" value="1"/>
</dbReference>
<evidence type="ECO:0000256" key="5">
    <source>
        <dbReference type="ARBA" id="ARBA00023098"/>
    </source>
</evidence>
<dbReference type="EC" id="2.1.1.79" evidence="6"/>
<dbReference type="EMBL" id="JACCAA010000001">
    <property type="protein sequence ID" value="NYG59078.1"/>
    <property type="molecule type" value="Genomic_DNA"/>
</dbReference>
<proteinExistence type="inferred from homology"/>
<dbReference type="InterPro" id="IPR029063">
    <property type="entry name" value="SAM-dependent_MTases_sf"/>
</dbReference>
<accession>A0A7Y9S2U4</accession>
<dbReference type="InterPro" id="IPR050723">
    <property type="entry name" value="CFA/CMAS"/>
</dbReference>
<dbReference type="PANTHER" id="PTHR43667:SF2">
    <property type="entry name" value="FATTY ACID C-METHYL TRANSFERASE"/>
    <property type="match status" value="1"/>
</dbReference>
<protein>
    <submittedName>
        <fullName evidence="6">Cyclopropane-fatty-acyl-phospholipid synthase</fullName>
        <ecNumber evidence="6">2.1.1.79</ecNumber>
    </submittedName>
</protein>
<dbReference type="RefSeq" id="WP_179502169.1">
    <property type="nucleotide sequence ID" value="NZ_JACCAA010000001.1"/>
</dbReference>
<name>A0A7Y9S2U4_9ACTN</name>